<dbReference type="HOGENOM" id="CLU_001570_7_0_1"/>
<dbReference type="OrthoDB" id="1470350at2759"/>
<evidence type="ECO:0000259" key="18">
    <source>
        <dbReference type="PROSITE" id="PS50902"/>
    </source>
</evidence>
<dbReference type="GO" id="GO:0020037">
    <property type="term" value="F:heme binding"/>
    <property type="evidence" value="ECO:0007669"/>
    <property type="project" value="InterPro"/>
</dbReference>
<evidence type="ECO:0000259" key="19">
    <source>
        <dbReference type="PROSITE" id="PS51384"/>
    </source>
</evidence>
<keyword evidence="11" id="KW-0521">NADP</keyword>
<dbReference type="Gene3D" id="1.20.990.10">
    <property type="entry name" value="NADPH-cytochrome p450 Reductase, Chain A, domain 3"/>
    <property type="match status" value="1"/>
</dbReference>
<keyword evidence="7" id="KW-0285">Flavoprotein</keyword>
<evidence type="ECO:0000256" key="16">
    <source>
        <dbReference type="ARBA" id="ARBA00049342"/>
    </source>
</evidence>
<dbReference type="Gene3D" id="3.40.50.360">
    <property type="match status" value="1"/>
</dbReference>
<keyword evidence="21" id="KW-1185">Reference proteome</keyword>
<dbReference type="InterPro" id="IPR003097">
    <property type="entry name" value="CysJ-like_FAD-binding"/>
</dbReference>
<dbReference type="Gene3D" id="1.10.630.10">
    <property type="entry name" value="Cytochrome P450"/>
    <property type="match status" value="1"/>
</dbReference>
<evidence type="ECO:0000256" key="5">
    <source>
        <dbReference type="ARBA" id="ARBA00022448"/>
    </source>
</evidence>
<dbReference type="SUPFAM" id="SSF52343">
    <property type="entry name" value="Ferredoxin reductase-like, C-terminal NADP-linked domain"/>
    <property type="match status" value="1"/>
</dbReference>
<comment type="cofactor">
    <cofactor evidence="3">
        <name>FAD</name>
        <dbReference type="ChEBI" id="CHEBI:57692"/>
    </cofactor>
</comment>
<evidence type="ECO:0000256" key="15">
    <source>
        <dbReference type="ARBA" id="ARBA00047827"/>
    </source>
</evidence>
<evidence type="ECO:0000256" key="11">
    <source>
        <dbReference type="ARBA" id="ARBA00022857"/>
    </source>
</evidence>
<dbReference type="Pfam" id="PF00258">
    <property type="entry name" value="Flavodoxin_1"/>
    <property type="match status" value="1"/>
</dbReference>
<keyword evidence="14" id="KW-0503">Monooxygenase</keyword>
<dbReference type="Pfam" id="PF00175">
    <property type="entry name" value="NAD_binding_1"/>
    <property type="match status" value="1"/>
</dbReference>
<feature type="domain" description="Flavodoxin-like" evidence="18">
    <location>
        <begin position="503"/>
        <end position="643"/>
    </location>
</feature>
<accession>A0A067MLB0</accession>
<comment type="catalytic activity">
    <reaction evidence="16">
        <text>2 oxidized [cytochrome P450] + NADPH = 2 reduced [cytochrome P450] + NADP(+) + H(+)</text>
        <dbReference type="Rhea" id="RHEA:24040"/>
        <dbReference type="Rhea" id="RHEA-COMP:14627"/>
        <dbReference type="Rhea" id="RHEA-COMP:14628"/>
        <dbReference type="ChEBI" id="CHEBI:15378"/>
        <dbReference type="ChEBI" id="CHEBI:55376"/>
        <dbReference type="ChEBI" id="CHEBI:57783"/>
        <dbReference type="ChEBI" id="CHEBI:58349"/>
        <dbReference type="ChEBI" id="CHEBI:60344"/>
        <dbReference type="EC" id="1.6.2.4"/>
    </reaction>
</comment>
<dbReference type="GO" id="GO:0003958">
    <property type="term" value="F:NADPH-hemoprotein reductase activity"/>
    <property type="evidence" value="ECO:0007669"/>
    <property type="project" value="UniProtKB-EC"/>
</dbReference>
<dbReference type="GO" id="GO:0050660">
    <property type="term" value="F:flavin adenine dinucleotide binding"/>
    <property type="evidence" value="ECO:0007669"/>
    <property type="project" value="TreeGrafter"/>
</dbReference>
<comment type="cofactor">
    <cofactor evidence="2 17">
        <name>heme</name>
        <dbReference type="ChEBI" id="CHEBI:30413"/>
    </cofactor>
</comment>
<dbReference type="InterPro" id="IPR039261">
    <property type="entry name" value="FNR_nucleotide-bd"/>
</dbReference>
<comment type="similarity">
    <text evidence="4">In the N-terminal section; belongs to the cytochrome P450 family.</text>
</comment>
<dbReference type="InterPro" id="IPR002401">
    <property type="entry name" value="Cyt_P450_E_grp-I"/>
</dbReference>
<dbReference type="CDD" id="cd06206">
    <property type="entry name" value="bifunctional_CYPOR"/>
    <property type="match status" value="1"/>
</dbReference>
<dbReference type="PIRSF" id="PIRSF000209">
    <property type="entry name" value="Bifunctional_P450_P450R"/>
    <property type="match status" value="1"/>
</dbReference>
<dbReference type="InterPro" id="IPR008254">
    <property type="entry name" value="Flavodoxin/NO_synth"/>
</dbReference>
<keyword evidence="5" id="KW-0813">Transport</keyword>
<evidence type="ECO:0000256" key="14">
    <source>
        <dbReference type="ARBA" id="ARBA00023033"/>
    </source>
</evidence>
<keyword evidence="8" id="KW-0288">FMN</keyword>
<keyword evidence="9 17" id="KW-0479">Metal-binding</keyword>
<dbReference type="SUPFAM" id="SSF63380">
    <property type="entry name" value="Riboflavin synthase domain-like"/>
    <property type="match status" value="1"/>
</dbReference>
<comment type="cofactor">
    <cofactor evidence="1">
        <name>FMN</name>
        <dbReference type="ChEBI" id="CHEBI:58210"/>
    </cofactor>
</comment>
<evidence type="ECO:0000256" key="9">
    <source>
        <dbReference type="ARBA" id="ARBA00022723"/>
    </source>
</evidence>
<dbReference type="InterPro" id="IPR001128">
    <property type="entry name" value="Cyt_P450"/>
</dbReference>
<proteinExistence type="inferred from homology"/>
<dbReference type="InterPro" id="IPR017972">
    <property type="entry name" value="Cyt_P450_CS"/>
</dbReference>
<dbReference type="InterPro" id="IPR017927">
    <property type="entry name" value="FAD-bd_FR_type"/>
</dbReference>
<name>A0A067MLB0_BOTB1</name>
<dbReference type="PRINTS" id="PR00385">
    <property type="entry name" value="P450"/>
</dbReference>
<keyword evidence="12" id="KW-0560">Oxidoreductase</keyword>
<dbReference type="InterPro" id="IPR023206">
    <property type="entry name" value="Bifunctional_P450_P450_red"/>
</dbReference>
<dbReference type="PROSITE" id="PS00086">
    <property type="entry name" value="CYTOCHROME_P450"/>
    <property type="match status" value="1"/>
</dbReference>
<comment type="catalytic activity">
    <reaction evidence="15">
        <text>an organic molecule + reduced [NADPH--hemoprotein reductase] + O2 = an alcohol + oxidized [NADPH--hemoprotein reductase] + H2O + H(+)</text>
        <dbReference type="Rhea" id="RHEA:17149"/>
        <dbReference type="Rhea" id="RHEA-COMP:11964"/>
        <dbReference type="Rhea" id="RHEA-COMP:11965"/>
        <dbReference type="ChEBI" id="CHEBI:15377"/>
        <dbReference type="ChEBI" id="CHEBI:15378"/>
        <dbReference type="ChEBI" id="CHEBI:15379"/>
        <dbReference type="ChEBI" id="CHEBI:30879"/>
        <dbReference type="ChEBI" id="CHEBI:57618"/>
        <dbReference type="ChEBI" id="CHEBI:58210"/>
        <dbReference type="ChEBI" id="CHEBI:142491"/>
        <dbReference type="EC" id="1.14.14.1"/>
    </reaction>
</comment>
<dbReference type="PANTHER" id="PTHR19384">
    <property type="entry name" value="NITRIC OXIDE SYNTHASE-RELATED"/>
    <property type="match status" value="1"/>
</dbReference>
<feature type="domain" description="FAD-binding FR-type" evidence="19">
    <location>
        <begin position="677"/>
        <end position="905"/>
    </location>
</feature>
<evidence type="ECO:0000256" key="10">
    <source>
        <dbReference type="ARBA" id="ARBA00022827"/>
    </source>
</evidence>
<dbReference type="InParanoid" id="A0A067MLB0"/>
<sequence>MSQAFDPIPSPPGIPFVGNIHDIENEVPLRSTHLLAQKYGPIFQLNILGNTMTWCNTHELIDEICDEKRFHKLVAGPLNQIRNGTGNGLFTARHGEESWALAHRLLMPAFGPVMIRSMFADMLDICSQLILKWERYGPNHVINPTDDFTRLAFDTISLCVTSYRFNSFYTEENHPFVQAMTRFLTESGTRSRRPRVVQTFMKSANAQYEADIQTMVDTCDEVVRERKAHPIEKNDLLNIMLHGKDPKTGESLSEENIKYQIITFLAAGHETTSGLLSFSMYYLLKNPHAYAKVKAEVDSVLGKIPITQDQVSKLPYIVAVMRETLRLAPSATAFTLTPFEDEVIGTKGGKRYQIKKGDAVIASLFEVHRDPAVWGEDAEEYKPERMLGEAFEKLPKNAWKPFGNGVRACIGRPFAWNEAIIALACLFQKFDFRMQDPSYKLEVQQSVTIKPKNFRFFAIPRTDTPSFHLTPGLINAAWRSGSAPAEADTEVKSAAPTSGEKRLYCYFGGNTGSCESFAQRIASEAPSKGFHATIGSLDSAAGRIPTDGPVIIITASFEGLPADNAALFVEWLKGLKGKELEGVNYTVFGCGNTEWAQTYQAIPKLCNSLLRERGAKALLERGEANAAVSDFVDQFDAWEGTLWKELAKVYSLKEQKQDTGITVENVAADRPTILRQTDAILGQVVENRVLTKPGIATKRHIEFALPADTTYQAGDYLAIIPTNPQESVYRAISRFGFLAEQRITLHAPGPTSLPVDVPISINEVLSGYVELAHPATKKNIQALIDAAVEGPERTSLEELLANHQTAVTDKRLSVLDILERHPNLHIPFGKFLEMLPSMRVRQYSISSSPLWNPEHVTLTVSILEGPALSGQGTFVGVATHFLAQLKPGDKVQLAVRPSSAAFHLPTSPEVPIVMFCAGAGFAPMRGFIQERANQIASGRQVGRALLFVGCRKENEDFLYKEDDLAEWVKIGAVEVRPAFSREPEKSEGCQYVQHRAWHDRADLREAFKAGCKFYICGSTTLSNAVKETCVKIIKEVRDCSDEEADAFFQEKAKERFATDVFG</sequence>
<evidence type="ECO:0000256" key="3">
    <source>
        <dbReference type="ARBA" id="ARBA00001974"/>
    </source>
</evidence>
<dbReference type="InterPro" id="IPR001433">
    <property type="entry name" value="OxRdtase_FAD/NAD-bd"/>
</dbReference>
<dbReference type="InterPro" id="IPR036396">
    <property type="entry name" value="Cyt_P450_sf"/>
</dbReference>
<dbReference type="PROSITE" id="PS51384">
    <property type="entry name" value="FAD_FR"/>
    <property type="match status" value="1"/>
</dbReference>
<evidence type="ECO:0000256" key="1">
    <source>
        <dbReference type="ARBA" id="ARBA00001917"/>
    </source>
</evidence>
<evidence type="ECO:0000256" key="7">
    <source>
        <dbReference type="ARBA" id="ARBA00022630"/>
    </source>
</evidence>
<evidence type="ECO:0000256" key="17">
    <source>
        <dbReference type="PIRSR" id="PIRSR000209-1"/>
    </source>
</evidence>
<dbReference type="GO" id="GO:0070330">
    <property type="term" value="F:aromatase activity"/>
    <property type="evidence" value="ECO:0007669"/>
    <property type="project" value="InterPro"/>
</dbReference>
<evidence type="ECO:0000256" key="13">
    <source>
        <dbReference type="ARBA" id="ARBA00023004"/>
    </source>
</evidence>
<dbReference type="PRINTS" id="PR00463">
    <property type="entry name" value="EP450I"/>
</dbReference>
<dbReference type="Gene3D" id="3.40.50.80">
    <property type="entry name" value="Nucleotide-binding domain of ferredoxin-NADP reductase (FNR) module"/>
    <property type="match status" value="1"/>
</dbReference>
<evidence type="ECO:0000256" key="12">
    <source>
        <dbReference type="ARBA" id="ARBA00023002"/>
    </source>
</evidence>
<dbReference type="GO" id="GO:0010181">
    <property type="term" value="F:FMN binding"/>
    <property type="evidence" value="ECO:0007669"/>
    <property type="project" value="InterPro"/>
</dbReference>
<dbReference type="PANTHER" id="PTHR19384:SF127">
    <property type="entry name" value="BIFUNCTIONAL CYTOCHROME P450_NADPH--P450 REDUCTASE"/>
    <property type="match status" value="1"/>
</dbReference>
<dbReference type="GO" id="GO:0005506">
    <property type="term" value="F:iron ion binding"/>
    <property type="evidence" value="ECO:0007669"/>
    <property type="project" value="InterPro"/>
</dbReference>
<evidence type="ECO:0008006" key="22">
    <source>
        <dbReference type="Google" id="ProtNLM"/>
    </source>
</evidence>
<dbReference type="PROSITE" id="PS50902">
    <property type="entry name" value="FLAVODOXIN_LIKE"/>
    <property type="match status" value="1"/>
</dbReference>
<dbReference type="EMBL" id="KL198027">
    <property type="protein sequence ID" value="KDQ16558.1"/>
    <property type="molecule type" value="Genomic_DNA"/>
</dbReference>
<dbReference type="Proteomes" id="UP000027195">
    <property type="component" value="Unassembled WGS sequence"/>
</dbReference>
<keyword evidence="13 17" id="KW-0408">Iron</keyword>
<keyword evidence="6 17" id="KW-0349">Heme</keyword>
<dbReference type="SUPFAM" id="SSF52218">
    <property type="entry name" value="Flavoproteins"/>
    <property type="match status" value="1"/>
</dbReference>
<gene>
    <name evidence="20" type="ORF">BOTBODRAFT_252416</name>
</gene>
<dbReference type="CDD" id="cd11068">
    <property type="entry name" value="CYP120A1"/>
    <property type="match status" value="1"/>
</dbReference>
<evidence type="ECO:0000313" key="20">
    <source>
        <dbReference type="EMBL" id="KDQ16558.1"/>
    </source>
</evidence>
<protein>
    <recommendedName>
        <fullName evidence="22">NADPH--cytochrome P450 reductase</fullName>
    </recommendedName>
</protein>
<dbReference type="Pfam" id="PF00667">
    <property type="entry name" value="FAD_binding_1"/>
    <property type="match status" value="1"/>
</dbReference>
<evidence type="ECO:0000313" key="21">
    <source>
        <dbReference type="Proteomes" id="UP000027195"/>
    </source>
</evidence>
<keyword evidence="10" id="KW-0274">FAD</keyword>
<reference evidence="21" key="1">
    <citation type="journal article" date="2014" name="Proc. Natl. Acad. Sci. U.S.A.">
        <title>Extensive sampling of basidiomycete genomes demonstrates inadequacy of the white-rot/brown-rot paradigm for wood decay fungi.</title>
        <authorList>
            <person name="Riley R."/>
            <person name="Salamov A.A."/>
            <person name="Brown D.W."/>
            <person name="Nagy L.G."/>
            <person name="Floudas D."/>
            <person name="Held B.W."/>
            <person name="Levasseur A."/>
            <person name="Lombard V."/>
            <person name="Morin E."/>
            <person name="Otillar R."/>
            <person name="Lindquist E.A."/>
            <person name="Sun H."/>
            <person name="LaButti K.M."/>
            <person name="Schmutz J."/>
            <person name="Jabbour D."/>
            <person name="Luo H."/>
            <person name="Baker S.E."/>
            <person name="Pisabarro A.G."/>
            <person name="Walton J.D."/>
            <person name="Blanchette R.A."/>
            <person name="Henrissat B."/>
            <person name="Martin F."/>
            <person name="Cullen D."/>
            <person name="Hibbett D.S."/>
            <person name="Grigoriev I.V."/>
        </authorList>
    </citation>
    <scope>NUCLEOTIDE SEQUENCE [LARGE SCALE GENOMIC DNA]</scope>
    <source>
        <strain evidence="21">FD-172 SS1</strain>
    </source>
</reference>
<evidence type="ECO:0000256" key="4">
    <source>
        <dbReference type="ARBA" id="ARBA00010018"/>
    </source>
</evidence>
<dbReference type="SUPFAM" id="SSF48264">
    <property type="entry name" value="Cytochrome P450"/>
    <property type="match status" value="1"/>
</dbReference>
<dbReference type="InterPro" id="IPR029039">
    <property type="entry name" value="Flavoprotein-like_sf"/>
</dbReference>
<dbReference type="AlphaFoldDB" id="A0A067MLB0"/>
<dbReference type="Pfam" id="PF00067">
    <property type="entry name" value="p450"/>
    <property type="match status" value="1"/>
</dbReference>
<evidence type="ECO:0000256" key="2">
    <source>
        <dbReference type="ARBA" id="ARBA00001971"/>
    </source>
</evidence>
<dbReference type="InterPro" id="IPR023173">
    <property type="entry name" value="NADPH_Cyt_P450_Rdtase_alpha"/>
</dbReference>
<dbReference type="GO" id="GO:0005829">
    <property type="term" value="C:cytosol"/>
    <property type="evidence" value="ECO:0007669"/>
    <property type="project" value="TreeGrafter"/>
</dbReference>
<dbReference type="Gene3D" id="2.40.30.10">
    <property type="entry name" value="Translation factors"/>
    <property type="match status" value="1"/>
</dbReference>
<feature type="binding site" description="axial binding residue" evidence="17">
    <location>
        <position position="409"/>
    </location>
    <ligand>
        <name>heme</name>
        <dbReference type="ChEBI" id="CHEBI:30413"/>
    </ligand>
    <ligandPart>
        <name>Fe</name>
        <dbReference type="ChEBI" id="CHEBI:18248"/>
    </ligandPart>
</feature>
<evidence type="ECO:0000256" key="8">
    <source>
        <dbReference type="ARBA" id="ARBA00022643"/>
    </source>
</evidence>
<dbReference type="InterPro" id="IPR017938">
    <property type="entry name" value="Riboflavin_synthase-like_b-brl"/>
</dbReference>
<dbReference type="FunFam" id="1.10.630.10:FF:000040">
    <property type="entry name" value="Bifunctional cytochrome P450/NADPH--P450 reductase"/>
    <property type="match status" value="1"/>
</dbReference>
<dbReference type="FunFam" id="2.40.30.10:FF:000198">
    <property type="entry name" value="Bifunctional cytochrome P450/NADPH--P450 reductase"/>
    <property type="match status" value="1"/>
</dbReference>
<evidence type="ECO:0000256" key="6">
    <source>
        <dbReference type="ARBA" id="ARBA00022617"/>
    </source>
</evidence>
<dbReference type="STRING" id="930990.A0A067MLB0"/>
<organism evidence="20 21">
    <name type="scientific">Botryobasidium botryosum (strain FD-172 SS1)</name>
    <dbReference type="NCBI Taxonomy" id="930990"/>
    <lineage>
        <taxon>Eukaryota</taxon>
        <taxon>Fungi</taxon>
        <taxon>Dikarya</taxon>
        <taxon>Basidiomycota</taxon>
        <taxon>Agaricomycotina</taxon>
        <taxon>Agaricomycetes</taxon>
        <taxon>Cantharellales</taxon>
        <taxon>Botryobasidiaceae</taxon>
        <taxon>Botryobasidium</taxon>
    </lineage>
</organism>